<keyword evidence="1" id="KW-0472">Membrane</keyword>
<feature type="domain" description="Type I restriction enzyme HindI endonuclease subunit-like C-terminal" evidence="2">
    <location>
        <begin position="26"/>
        <end position="72"/>
    </location>
</feature>
<organism evidence="3 4">
    <name type="scientific">Methanobrevibacter olleyae</name>
    <dbReference type="NCBI Taxonomy" id="294671"/>
    <lineage>
        <taxon>Archaea</taxon>
        <taxon>Methanobacteriati</taxon>
        <taxon>Methanobacteriota</taxon>
        <taxon>Methanomada group</taxon>
        <taxon>Methanobacteria</taxon>
        <taxon>Methanobacteriales</taxon>
        <taxon>Methanobacteriaceae</taxon>
        <taxon>Methanobrevibacter</taxon>
    </lineage>
</organism>
<keyword evidence="1" id="KW-0812">Transmembrane</keyword>
<dbReference type="OrthoDB" id="11429at2157"/>
<dbReference type="Proteomes" id="UP000183442">
    <property type="component" value="Unassembled WGS sequence"/>
</dbReference>
<dbReference type="Pfam" id="PF11867">
    <property type="entry name" value="T1RH-like_C"/>
    <property type="match status" value="1"/>
</dbReference>
<name>A0A1I4G2B6_METOL</name>
<proteinExistence type="predicted"/>
<protein>
    <recommendedName>
        <fullName evidence="2">Type I restriction enzyme HindI endonuclease subunit-like C-terminal domain-containing protein</fullName>
    </recommendedName>
</protein>
<dbReference type="RefSeq" id="WP_083405353.1">
    <property type="nucleotide sequence ID" value="NZ_FOTL01000003.1"/>
</dbReference>
<feature type="transmembrane region" description="Helical" evidence="1">
    <location>
        <begin position="6"/>
        <end position="25"/>
    </location>
</feature>
<dbReference type="EMBL" id="FOTL01000003">
    <property type="protein sequence ID" value="SFL23357.1"/>
    <property type="molecule type" value="Genomic_DNA"/>
</dbReference>
<keyword evidence="1" id="KW-1133">Transmembrane helix</keyword>
<reference evidence="4" key="1">
    <citation type="submission" date="2016-10" db="EMBL/GenBank/DDBJ databases">
        <authorList>
            <person name="Varghese N."/>
        </authorList>
    </citation>
    <scope>NUCLEOTIDE SEQUENCE [LARGE SCALE GENOMIC DNA]</scope>
    <source>
        <strain evidence="4">DSM 16632</strain>
    </source>
</reference>
<evidence type="ECO:0000313" key="3">
    <source>
        <dbReference type="EMBL" id="SFL23357.1"/>
    </source>
</evidence>
<sequence length="74" mass="9026">MNSYTLILTIFLNLFLFFYFYKFNYVDWDNREDIKATLKVDLILLLDKNGYPPEFNDEVFSEVFEQAENFKKYA</sequence>
<evidence type="ECO:0000259" key="2">
    <source>
        <dbReference type="Pfam" id="PF11867"/>
    </source>
</evidence>
<gene>
    <name evidence="3" type="ORF">SAMN02910297_00296</name>
</gene>
<evidence type="ECO:0000313" key="4">
    <source>
        <dbReference type="Proteomes" id="UP000183442"/>
    </source>
</evidence>
<dbReference type="InterPro" id="IPR021810">
    <property type="entry name" value="T1RH-like_C"/>
</dbReference>
<evidence type="ECO:0000256" key="1">
    <source>
        <dbReference type="SAM" id="Phobius"/>
    </source>
</evidence>
<dbReference type="AlphaFoldDB" id="A0A1I4G2B6"/>
<accession>A0A1I4G2B6</accession>